<dbReference type="EMBL" id="JACCFS010000001">
    <property type="protein sequence ID" value="NYJ32341.1"/>
    <property type="molecule type" value="Genomic_DNA"/>
</dbReference>
<keyword evidence="2" id="KW-1133">Transmembrane helix</keyword>
<feature type="region of interest" description="Disordered" evidence="1">
    <location>
        <begin position="211"/>
        <end position="259"/>
    </location>
</feature>
<evidence type="ECO:0000313" key="3">
    <source>
        <dbReference type="EMBL" id="NYJ32341.1"/>
    </source>
</evidence>
<accession>A0A7Z0J7X1</accession>
<evidence type="ECO:0000313" key="4">
    <source>
        <dbReference type="Proteomes" id="UP000572051"/>
    </source>
</evidence>
<keyword evidence="4" id="KW-1185">Reference proteome</keyword>
<feature type="transmembrane region" description="Helical" evidence="2">
    <location>
        <begin position="85"/>
        <end position="110"/>
    </location>
</feature>
<feature type="transmembrane region" description="Helical" evidence="2">
    <location>
        <begin position="54"/>
        <end position="73"/>
    </location>
</feature>
<sequence length="259" mass="26995">MSTPTRNRFRAAAMAVAPVALLAAFLYQPYLPGAAPGPETIAQAVEADPTRWAVAQLLTVGAFALFVLAFQALRGRLRDAGEERWSSFAFPLVVVGGVVVAAVIGMQVTFAGAARTGADTAAPARATDPFLSVVVIAAVAFLVGILTFARGIAHSRIMGRSMTTLVVIAAVVMGLALAAPIFHVIFYVAGIAAIVTFWPLAWATVRTGSATEGGVEPTAEADRDPQRRAVHPNATAHTSGHGRRAKSGVRSGRRPTPTM</sequence>
<feature type="compositionally biased region" description="Basic residues" evidence="1">
    <location>
        <begin position="240"/>
        <end position="253"/>
    </location>
</feature>
<name>A0A7Z0J7X1_9ACTN</name>
<keyword evidence="2" id="KW-0472">Membrane</keyword>
<evidence type="ECO:0000256" key="2">
    <source>
        <dbReference type="SAM" id="Phobius"/>
    </source>
</evidence>
<comment type="caution">
    <text evidence="3">The sequence shown here is derived from an EMBL/GenBank/DDBJ whole genome shotgun (WGS) entry which is preliminary data.</text>
</comment>
<reference evidence="3 4" key="1">
    <citation type="submission" date="2020-07" db="EMBL/GenBank/DDBJ databases">
        <title>Sequencing the genomes of 1000 actinobacteria strains.</title>
        <authorList>
            <person name="Klenk H.-P."/>
        </authorList>
    </citation>
    <scope>NUCLEOTIDE SEQUENCE [LARGE SCALE GENOMIC DNA]</scope>
    <source>
        <strain evidence="3 4">DSM 44442</strain>
    </source>
</reference>
<dbReference type="AlphaFoldDB" id="A0A7Z0J7X1"/>
<feature type="transmembrane region" description="Helical" evidence="2">
    <location>
        <begin position="161"/>
        <end position="179"/>
    </location>
</feature>
<dbReference type="Proteomes" id="UP000572051">
    <property type="component" value="Unassembled WGS sequence"/>
</dbReference>
<protein>
    <submittedName>
        <fullName evidence="3">Uncharacterized membrane protein YhaH (DUF805 family)</fullName>
    </submittedName>
</protein>
<keyword evidence="2" id="KW-0812">Transmembrane</keyword>
<gene>
    <name evidence="3" type="ORF">HNR10_000222</name>
</gene>
<evidence type="ECO:0000256" key="1">
    <source>
        <dbReference type="SAM" id="MobiDB-lite"/>
    </source>
</evidence>
<dbReference type="RefSeq" id="WP_179820115.1">
    <property type="nucleotide sequence ID" value="NZ_JACCFS010000001.1"/>
</dbReference>
<feature type="transmembrane region" description="Helical" evidence="2">
    <location>
        <begin position="130"/>
        <end position="149"/>
    </location>
</feature>
<organism evidence="3 4">
    <name type="scientific">Nocardiopsis aegyptia</name>
    <dbReference type="NCBI Taxonomy" id="220378"/>
    <lineage>
        <taxon>Bacteria</taxon>
        <taxon>Bacillati</taxon>
        <taxon>Actinomycetota</taxon>
        <taxon>Actinomycetes</taxon>
        <taxon>Streptosporangiales</taxon>
        <taxon>Nocardiopsidaceae</taxon>
        <taxon>Nocardiopsis</taxon>
    </lineage>
</organism>
<proteinExistence type="predicted"/>